<feature type="region of interest" description="Disordered" evidence="1">
    <location>
        <begin position="332"/>
        <end position="352"/>
    </location>
</feature>
<accession>A0A6U3BTW4</accession>
<sequence length="637" mass="70118">MSARASGRRSIFRNRSAAATPPASTHEPSNSSINSASDGMRIYEVPQEDSSTQQPPSVRGRFLRRGSLENTAGGGGLATPRKARSFFQRRGSFGSSTPVPMQASLSSSQATSEQEPASEPLNVAPRRRMFRRDSLGQRQFGNSESTAATTSEESLPADMLGEAPRKPFRRGSFGPRGDAEPPRPAARRASIGQQQDSVLPISDGSPISGQSSPRDVHRDSMILLTEPPRRRPARRSSLGPGISTGSPTDQLGGASSHSVQSVNSVNSEDVSGDSPRNMSSRLKDAFVKKFRKKNTKKRAKSWTLQGGEAVTAQPQQSDQWTFQQDDLEQISEPELPAPPAPISSPRVKQDNSGWKPYHEDIMEDEELCPISPGPSSLPERAKGVRFASEPEIHVMDYNYGDEEEDGGAESTPATFEEMKTKLWWNSEEMAQIRQECMELVKGFLDDTEYMEAVTKLFTAYKKSVSEEEVENALEKVAQRKAVRGLEMHIVPRGGLLCEKHRRIVLTNVASATVDGLSNTGEGWILIRKESMKASRPCRQYAQKMAEHDAMEAIEATISAWSVDDDEAAEYTRKRQEEDDEDDEDEDDDYPITKPTTPFIPSNNDVAPMAPKKHVSEVDEEEDTPQQAGEGSSQDSKS</sequence>
<feature type="compositionally biased region" description="Polar residues" evidence="1">
    <location>
        <begin position="97"/>
        <end position="115"/>
    </location>
</feature>
<gene>
    <name evidence="2" type="ORF">APAL1065_LOCUS17305</name>
    <name evidence="3" type="ORF">APAL1065_LOCUS17306</name>
</gene>
<reference evidence="3" key="1">
    <citation type="submission" date="2021-01" db="EMBL/GenBank/DDBJ databases">
        <authorList>
            <person name="Corre E."/>
            <person name="Pelletier E."/>
            <person name="Niang G."/>
            <person name="Scheremetjew M."/>
            <person name="Finn R."/>
            <person name="Kale V."/>
            <person name="Holt S."/>
            <person name="Cochrane G."/>
            <person name="Meng A."/>
            <person name="Brown T."/>
            <person name="Cohen L."/>
        </authorList>
    </citation>
    <scope>NUCLEOTIDE SEQUENCE</scope>
    <source>
        <strain evidence="3">CCMP125</strain>
    </source>
</reference>
<feature type="region of interest" description="Disordered" evidence="1">
    <location>
        <begin position="557"/>
        <end position="637"/>
    </location>
</feature>
<feature type="compositionally biased region" description="Acidic residues" evidence="1">
    <location>
        <begin position="577"/>
        <end position="589"/>
    </location>
</feature>
<feature type="compositionally biased region" description="Basic residues" evidence="1">
    <location>
        <begin position="288"/>
        <end position="300"/>
    </location>
</feature>
<feature type="compositionally biased region" description="Basic residues" evidence="1">
    <location>
        <begin position="1"/>
        <end position="12"/>
    </location>
</feature>
<feature type="compositionally biased region" description="Polar residues" evidence="1">
    <location>
        <begin position="624"/>
        <end position="637"/>
    </location>
</feature>
<feature type="region of interest" description="Disordered" evidence="1">
    <location>
        <begin position="1"/>
        <end position="319"/>
    </location>
</feature>
<feature type="compositionally biased region" description="Polar residues" evidence="1">
    <location>
        <begin position="593"/>
        <end position="604"/>
    </location>
</feature>
<name>A0A6U3BTW4_9STRA</name>
<dbReference type="AlphaFoldDB" id="A0A6U3BTW4"/>
<feature type="compositionally biased region" description="Low complexity" evidence="1">
    <location>
        <begin position="255"/>
        <end position="274"/>
    </location>
</feature>
<evidence type="ECO:0000256" key="1">
    <source>
        <dbReference type="SAM" id="MobiDB-lite"/>
    </source>
</evidence>
<evidence type="ECO:0000313" key="2">
    <source>
        <dbReference type="EMBL" id="CAD9977182.1"/>
    </source>
</evidence>
<feature type="compositionally biased region" description="Low complexity" evidence="1">
    <location>
        <begin position="85"/>
        <end position="96"/>
    </location>
</feature>
<proteinExistence type="predicted"/>
<feature type="compositionally biased region" description="Polar residues" evidence="1">
    <location>
        <begin position="22"/>
        <end position="37"/>
    </location>
</feature>
<evidence type="ECO:0000313" key="3">
    <source>
        <dbReference type="EMBL" id="CAD9977183.1"/>
    </source>
</evidence>
<dbReference type="EMBL" id="HBHT01025786">
    <property type="protein sequence ID" value="CAD9977182.1"/>
    <property type="molecule type" value="Transcribed_RNA"/>
</dbReference>
<feature type="compositionally biased region" description="Low complexity" evidence="1">
    <location>
        <begin position="143"/>
        <end position="154"/>
    </location>
</feature>
<organism evidence="3">
    <name type="scientific">Entomoneis paludosa</name>
    <dbReference type="NCBI Taxonomy" id="265537"/>
    <lineage>
        <taxon>Eukaryota</taxon>
        <taxon>Sar</taxon>
        <taxon>Stramenopiles</taxon>
        <taxon>Ochrophyta</taxon>
        <taxon>Bacillariophyta</taxon>
        <taxon>Bacillariophyceae</taxon>
        <taxon>Bacillariophycidae</taxon>
        <taxon>Entomoneidaceae</taxon>
        <taxon>Entomoneis</taxon>
    </lineage>
</organism>
<protein>
    <submittedName>
        <fullName evidence="3">Uncharacterized protein</fullName>
    </submittedName>
</protein>
<dbReference type="EMBL" id="HBHT01025787">
    <property type="protein sequence ID" value="CAD9977183.1"/>
    <property type="molecule type" value="Transcribed_RNA"/>
</dbReference>